<dbReference type="EMBL" id="DSRU01000222">
    <property type="protein sequence ID" value="HFM99009.1"/>
    <property type="molecule type" value="Genomic_DNA"/>
</dbReference>
<evidence type="ECO:0000313" key="1">
    <source>
        <dbReference type="EMBL" id="HFM99009.1"/>
    </source>
</evidence>
<protein>
    <submittedName>
        <fullName evidence="1">DUF4278 domain-containing protein</fullName>
    </submittedName>
</protein>
<name>A0A7C3KED3_9CYAN</name>
<dbReference type="AlphaFoldDB" id="A0A7C3KED3"/>
<accession>A0A7C3KED3</accession>
<organism evidence="1">
    <name type="scientific">Oscillatoriales cyanobacterium SpSt-418</name>
    <dbReference type="NCBI Taxonomy" id="2282169"/>
    <lineage>
        <taxon>Bacteria</taxon>
        <taxon>Bacillati</taxon>
        <taxon>Cyanobacteriota</taxon>
        <taxon>Cyanophyceae</taxon>
        <taxon>Oscillatoriophycideae</taxon>
        <taxon>Oscillatoriales</taxon>
    </lineage>
</organism>
<gene>
    <name evidence="1" type="ORF">ENR64_14890</name>
</gene>
<dbReference type="InterPro" id="IPR025458">
    <property type="entry name" value="DUF4278"/>
</dbReference>
<comment type="caution">
    <text evidence="1">The sequence shown here is derived from an EMBL/GenBank/DDBJ whole genome shotgun (WGS) entry which is preliminary data.</text>
</comment>
<proteinExistence type="predicted"/>
<sequence length="57" mass="6160">MTLTFLGKPYQSTASEVAQAPTAQMGKYRGVPVHFSAARVAPCATLQLSYRGVSYNH</sequence>
<dbReference type="Pfam" id="PF14105">
    <property type="entry name" value="DUF4278"/>
    <property type="match status" value="1"/>
</dbReference>
<reference evidence="1" key="1">
    <citation type="journal article" date="2020" name="mSystems">
        <title>Genome- and Community-Level Interaction Insights into Carbon Utilization and Element Cycling Functions of Hydrothermarchaeota in Hydrothermal Sediment.</title>
        <authorList>
            <person name="Zhou Z."/>
            <person name="Liu Y."/>
            <person name="Xu W."/>
            <person name="Pan J."/>
            <person name="Luo Z.H."/>
            <person name="Li M."/>
        </authorList>
    </citation>
    <scope>NUCLEOTIDE SEQUENCE [LARGE SCALE GENOMIC DNA]</scope>
    <source>
        <strain evidence="1">SpSt-418</strain>
    </source>
</reference>